<reference evidence="1 4" key="1">
    <citation type="journal article" date="2011" name="Nature">
        <title>The Medicago genome provides insight into the evolution of rhizobial symbioses.</title>
        <authorList>
            <person name="Young N.D."/>
            <person name="Debelle F."/>
            <person name="Oldroyd G.E."/>
            <person name="Geurts R."/>
            <person name="Cannon S.B."/>
            <person name="Udvardi M.K."/>
            <person name="Benedito V.A."/>
            <person name="Mayer K.F."/>
            <person name="Gouzy J."/>
            <person name="Schoof H."/>
            <person name="Van de Peer Y."/>
            <person name="Proost S."/>
            <person name="Cook D.R."/>
            <person name="Meyers B.C."/>
            <person name="Spannagl M."/>
            <person name="Cheung F."/>
            <person name="De Mita S."/>
            <person name="Krishnakumar V."/>
            <person name="Gundlach H."/>
            <person name="Zhou S."/>
            <person name="Mudge J."/>
            <person name="Bharti A.K."/>
            <person name="Murray J.D."/>
            <person name="Naoumkina M.A."/>
            <person name="Rosen B."/>
            <person name="Silverstein K.A."/>
            <person name="Tang H."/>
            <person name="Rombauts S."/>
            <person name="Zhao P.X."/>
            <person name="Zhou P."/>
            <person name="Barbe V."/>
            <person name="Bardou P."/>
            <person name="Bechner M."/>
            <person name="Bellec A."/>
            <person name="Berger A."/>
            <person name="Berges H."/>
            <person name="Bidwell S."/>
            <person name="Bisseling T."/>
            <person name="Choisne N."/>
            <person name="Couloux A."/>
            <person name="Denny R."/>
            <person name="Deshpande S."/>
            <person name="Dai X."/>
            <person name="Doyle J.J."/>
            <person name="Dudez A.M."/>
            <person name="Farmer A.D."/>
            <person name="Fouteau S."/>
            <person name="Franken C."/>
            <person name="Gibelin C."/>
            <person name="Gish J."/>
            <person name="Goldstein S."/>
            <person name="Gonzalez A.J."/>
            <person name="Green P.J."/>
            <person name="Hallab A."/>
            <person name="Hartog M."/>
            <person name="Hua A."/>
            <person name="Humphray S.J."/>
            <person name="Jeong D.H."/>
            <person name="Jing Y."/>
            <person name="Jocker A."/>
            <person name="Kenton S.M."/>
            <person name="Kim D.J."/>
            <person name="Klee K."/>
            <person name="Lai H."/>
            <person name="Lang C."/>
            <person name="Lin S."/>
            <person name="Macmil S.L."/>
            <person name="Magdelenat G."/>
            <person name="Matthews L."/>
            <person name="McCorrison J."/>
            <person name="Monaghan E.L."/>
            <person name="Mun J.H."/>
            <person name="Najar F.Z."/>
            <person name="Nicholson C."/>
            <person name="Noirot C."/>
            <person name="O'Bleness M."/>
            <person name="Paule C.R."/>
            <person name="Poulain J."/>
            <person name="Prion F."/>
            <person name="Qin B."/>
            <person name="Qu C."/>
            <person name="Retzel E.F."/>
            <person name="Riddle C."/>
            <person name="Sallet E."/>
            <person name="Samain S."/>
            <person name="Samson N."/>
            <person name="Sanders I."/>
            <person name="Saurat O."/>
            <person name="Scarpelli C."/>
            <person name="Schiex T."/>
            <person name="Segurens B."/>
            <person name="Severin A.J."/>
            <person name="Sherrier D.J."/>
            <person name="Shi R."/>
            <person name="Sims S."/>
            <person name="Singer S.R."/>
            <person name="Sinharoy S."/>
            <person name="Sterck L."/>
            <person name="Viollet A."/>
            <person name="Wang B.B."/>
            <person name="Wang K."/>
            <person name="Wang M."/>
            <person name="Wang X."/>
            <person name="Warfsmann J."/>
            <person name="Weissenbach J."/>
            <person name="White D.D."/>
            <person name="White J.D."/>
            <person name="Wiley G.B."/>
            <person name="Wincker P."/>
            <person name="Xing Y."/>
            <person name="Yang L."/>
            <person name="Yao Z."/>
            <person name="Ying F."/>
            <person name="Zhai J."/>
            <person name="Zhou L."/>
            <person name="Zuber A."/>
            <person name="Denarie J."/>
            <person name="Dixon R.A."/>
            <person name="May G.D."/>
            <person name="Schwartz D.C."/>
            <person name="Rogers J."/>
            <person name="Quetier F."/>
            <person name="Town C.D."/>
            <person name="Roe B.A."/>
        </authorList>
    </citation>
    <scope>NUCLEOTIDE SEQUENCE [LARGE SCALE GENOMIC DNA]</scope>
    <source>
        <strain evidence="1">A17</strain>
        <strain evidence="3 4">cv. Jemalong A17</strain>
    </source>
</reference>
<sequence length="463" mass="52956">MAAKKKIRASAAKKKIRASAADLFYLPDDCWLRIFKLLLDGDDADCDRYLKPLSTVSKEFLSFTNRHKFSLTISSATRPFLPHFFQRFPNLTSLNLSHYYTADLPTDFNAILLEISRFPMNLRALDLSYKPIIPKDGLRALSQKITTLTCLTCSHISSIHNTDMLLIAECFPLLEELDLSYPGKGYNNDCTVGVEALSRELFKLRKVNLSRHRYINNRLLFHLFKNCKLLEEAIILDCHQLTNAGIATALHERPTLRSLSFANSKSLVDFGVSPQLESLHLVHSWWKSNDTIKRVPWLFPNLQRLDLSRRRVNSGNEFVFDGTEEGICNLLRNCSKIKHLNLTHYPIVMVPKMNFKVPKLEVLNLSYTEVDDEALRMISKSCCRLLHLLLEGCFIVTMTGLKHVVENCTQLREINLRKCLDVHADAVALIVSSRPSLRKIIAPPRYSFSDNEWEFLGSCLIIA</sequence>
<reference evidence="3" key="3">
    <citation type="submission" date="2015-04" db="UniProtKB">
        <authorList>
            <consortium name="EnsemblPlants"/>
        </authorList>
    </citation>
    <scope>IDENTIFICATION</scope>
    <source>
        <strain evidence="3">cv. Jemalong A17</strain>
    </source>
</reference>
<evidence type="ECO:0000313" key="1">
    <source>
        <dbReference type="EMBL" id="KEH29068.1"/>
    </source>
</evidence>
<dbReference type="EMBL" id="CM001220">
    <property type="protein sequence ID" value="KEH29068.1"/>
    <property type="molecule type" value="Genomic_DNA"/>
</dbReference>
<dbReference type="KEGG" id="mtr:25491594"/>
<evidence type="ECO:0000313" key="2">
    <source>
        <dbReference type="EMBL" id="RHN59134.1"/>
    </source>
</evidence>
<gene>
    <name evidence="3" type="primary">25491594</name>
    <name evidence="1" type="ordered locus">MTR_4g021835</name>
    <name evidence="2" type="ORF">MtrunA17_Chr4g0009971</name>
</gene>
<dbReference type="Gramene" id="rna21124">
    <property type="protein sequence ID" value="RHN59134.1"/>
    <property type="gene ID" value="gene21124"/>
</dbReference>
<dbReference type="Proteomes" id="UP000002051">
    <property type="component" value="Chromosome 4"/>
</dbReference>
<reference evidence="2" key="4">
    <citation type="journal article" date="2018" name="Nat. Plants">
        <title>Whole-genome landscape of Medicago truncatula symbiotic genes.</title>
        <authorList>
            <person name="Pecrix Y."/>
            <person name="Gamas P."/>
            <person name="Carrere S."/>
        </authorList>
    </citation>
    <scope>NUCLEOTIDE SEQUENCE</scope>
    <source>
        <tissue evidence="2">Leaves</tissue>
    </source>
</reference>
<accession>A0A072UIY8</accession>
<dbReference type="PANTHER" id="PTHR13318">
    <property type="entry name" value="PARTNER OF PAIRED, ISOFORM B-RELATED"/>
    <property type="match status" value="1"/>
</dbReference>
<dbReference type="OrthoDB" id="6066220at2759"/>
<dbReference type="PANTHER" id="PTHR13318:SF106">
    <property type="entry name" value="F-BOX_LRR-REPEAT PROTEIN 2"/>
    <property type="match status" value="1"/>
</dbReference>
<dbReference type="SUPFAM" id="SSF52047">
    <property type="entry name" value="RNI-like"/>
    <property type="match status" value="1"/>
</dbReference>
<dbReference type="EMBL" id="PSQE01000004">
    <property type="protein sequence ID" value="RHN59134.1"/>
    <property type="molecule type" value="Genomic_DNA"/>
</dbReference>
<dbReference type="Gene3D" id="3.80.10.10">
    <property type="entry name" value="Ribonuclease Inhibitor"/>
    <property type="match status" value="2"/>
</dbReference>
<organism evidence="1 4">
    <name type="scientific">Medicago truncatula</name>
    <name type="common">Barrel medic</name>
    <name type="synonym">Medicago tribuloides</name>
    <dbReference type="NCBI Taxonomy" id="3880"/>
    <lineage>
        <taxon>Eukaryota</taxon>
        <taxon>Viridiplantae</taxon>
        <taxon>Streptophyta</taxon>
        <taxon>Embryophyta</taxon>
        <taxon>Tracheophyta</taxon>
        <taxon>Spermatophyta</taxon>
        <taxon>Magnoliopsida</taxon>
        <taxon>eudicotyledons</taxon>
        <taxon>Gunneridae</taxon>
        <taxon>Pentapetalae</taxon>
        <taxon>rosids</taxon>
        <taxon>fabids</taxon>
        <taxon>Fabales</taxon>
        <taxon>Fabaceae</taxon>
        <taxon>Papilionoideae</taxon>
        <taxon>50 kb inversion clade</taxon>
        <taxon>NPAAA clade</taxon>
        <taxon>Hologalegina</taxon>
        <taxon>IRL clade</taxon>
        <taxon>Trifolieae</taxon>
        <taxon>Medicago</taxon>
    </lineage>
</organism>
<dbReference type="HOGENOM" id="CLU_028145_1_1_1"/>
<keyword evidence="4" id="KW-1185">Reference proteome</keyword>
<dbReference type="Proteomes" id="UP000265566">
    <property type="component" value="Chromosome 4"/>
</dbReference>
<evidence type="ECO:0000313" key="3">
    <source>
        <dbReference type="EnsemblPlants" id="KEH29068"/>
    </source>
</evidence>
<dbReference type="SMART" id="SM00367">
    <property type="entry name" value="LRR_CC"/>
    <property type="match status" value="6"/>
</dbReference>
<dbReference type="EnsemblPlants" id="KEH29068">
    <property type="protein sequence ID" value="KEH29068"/>
    <property type="gene ID" value="MTR_4g021835"/>
</dbReference>
<protein>
    <submittedName>
        <fullName evidence="1">F-box/RNI superfamily protein</fullName>
    </submittedName>
    <submittedName>
        <fullName evidence="2">Putative leucine-rich repeat domain, L domain-containing protein</fullName>
    </submittedName>
</protein>
<dbReference type="AlphaFoldDB" id="A0A072UIY8"/>
<dbReference type="GO" id="GO:0005737">
    <property type="term" value="C:cytoplasm"/>
    <property type="evidence" value="ECO:0000318"/>
    <property type="project" value="GO_Central"/>
</dbReference>
<proteinExistence type="predicted"/>
<evidence type="ECO:0000313" key="4">
    <source>
        <dbReference type="Proteomes" id="UP000002051"/>
    </source>
</evidence>
<reference evidence="1 4" key="2">
    <citation type="journal article" date="2014" name="BMC Genomics">
        <title>An improved genome release (version Mt4.0) for the model legume Medicago truncatula.</title>
        <authorList>
            <person name="Tang H."/>
            <person name="Krishnakumar V."/>
            <person name="Bidwell S."/>
            <person name="Rosen B."/>
            <person name="Chan A."/>
            <person name="Zhou S."/>
            <person name="Gentzbittel L."/>
            <person name="Childs K.L."/>
            <person name="Yandell M."/>
            <person name="Gundlach H."/>
            <person name="Mayer K.F."/>
            <person name="Schwartz D.C."/>
            <person name="Town C.D."/>
        </authorList>
    </citation>
    <scope>GENOME REANNOTATION</scope>
    <source>
        <strain evidence="1">A17</strain>
        <strain evidence="3 4">cv. Jemalong A17</strain>
    </source>
</reference>
<dbReference type="InterPro" id="IPR032675">
    <property type="entry name" value="LRR_dom_sf"/>
</dbReference>
<dbReference type="InterPro" id="IPR006553">
    <property type="entry name" value="Leu-rich_rpt_Cys-con_subtyp"/>
</dbReference>
<name>A0A072UIY8_MEDTR</name>